<protein>
    <submittedName>
        <fullName evidence="1">Uncharacterized protein</fullName>
    </submittedName>
</protein>
<name>A0A6M3J1H8_9ZZZZ</name>
<gene>
    <name evidence="2" type="ORF">MM415A00827_0002</name>
    <name evidence="1" type="ORF">MM415B00742_0052</name>
</gene>
<proteinExistence type="predicted"/>
<accession>A0A6M3J1H8</accession>
<evidence type="ECO:0000313" key="1">
    <source>
        <dbReference type="EMBL" id="QJA62712.1"/>
    </source>
</evidence>
<sequence>MRQKAWCGMKYVIEERSNGSVEINEENGKPVAVMAYYPDGKHLETAKKIVELLNMEKE</sequence>
<dbReference type="EMBL" id="MT142396">
    <property type="protein sequence ID" value="QJA79809.1"/>
    <property type="molecule type" value="Genomic_DNA"/>
</dbReference>
<organism evidence="1">
    <name type="scientific">viral metagenome</name>
    <dbReference type="NCBI Taxonomy" id="1070528"/>
    <lineage>
        <taxon>unclassified sequences</taxon>
        <taxon>metagenomes</taxon>
        <taxon>organismal metagenomes</taxon>
    </lineage>
</organism>
<evidence type="ECO:0000313" key="2">
    <source>
        <dbReference type="EMBL" id="QJA79809.1"/>
    </source>
</evidence>
<reference evidence="1" key="1">
    <citation type="submission" date="2020-03" db="EMBL/GenBank/DDBJ databases">
        <title>The deep terrestrial virosphere.</title>
        <authorList>
            <person name="Holmfeldt K."/>
            <person name="Nilsson E."/>
            <person name="Simone D."/>
            <person name="Lopez-Fernandez M."/>
            <person name="Wu X."/>
            <person name="de Brujin I."/>
            <person name="Lundin D."/>
            <person name="Andersson A."/>
            <person name="Bertilsson S."/>
            <person name="Dopson M."/>
        </authorList>
    </citation>
    <scope>NUCLEOTIDE SEQUENCE</scope>
    <source>
        <strain evidence="2">MM415A00827</strain>
        <strain evidence="1">MM415B00742</strain>
    </source>
</reference>
<dbReference type="EMBL" id="MT141478">
    <property type="protein sequence ID" value="QJA62712.1"/>
    <property type="molecule type" value="Genomic_DNA"/>
</dbReference>
<dbReference type="AlphaFoldDB" id="A0A6M3J1H8"/>